<feature type="compositionally biased region" description="Polar residues" evidence="1">
    <location>
        <begin position="86"/>
        <end position="97"/>
    </location>
</feature>
<protein>
    <submittedName>
        <fullName evidence="2">Band 4.1-like protein 1</fullName>
    </submittedName>
</protein>
<proteinExistence type="predicted"/>
<feature type="region of interest" description="Disordered" evidence="1">
    <location>
        <begin position="117"/>
        <end position="148"/>
    </location>
</feature>
<dbReference type="Proteomes" id="UP000010556">
    <property type="component" value="Unassembled WGS sequence"/>
</dbReference>
<dbReference type="AlphaFoldDB" id="L5LU79"/>
<organism evidence="2 3">
    <name type="scientific">Myotis davidii</name>
    <name type="common">David's myotis</name>
    <dbReference type="NCBI Taxonomy" id="225400"/>
    <lineage>
        <taxon>Eukaryota</taxon>
        <taxon>Metazoa</taxon>
        <taxon>Chordata</taxon>
        <taxon>Craniata</taxon>
        <taxon>Vertebrata</taxon>
        <taxon>Euteleostomi</taxon>
        <taxon>Mammalia</taxon>
        <taxon>Eutheria</taxon>
        <taxon>Laurasiatheria</taxon>
        <taxon>Chiroptera</taxon>
        <taxon>Yangochiroptera</taxon>
        <taxon>Vespertilionidae</taxon>
        <taxon>Myotis</taxon>
    </lineage>
</organism>
<feature type="compositionally biased region" description="Low complexity" evidence="1">
    <location>
        <begin position="17"/>
        <end position="37"/>
    </location>
</feature>
<accession>L5LU79</accession>
<feature type="compositionally biased region" description="Basic and acidic residues" evidence="1">
    <location>
        <begin position="40"/>
        <end position="52"/>
    </location>
</feature>
<reference evidence="3" key="1">
    <citation type="journal article" date="2013" name="Science">
        <title>Comparative analysis of bat genomes provides insight into the evolution of flight and immunity.</title>
        <authorList>
            <person name="Zhang G."/>
            <person name="Cowled C."/>
            <person name="Shi Z."/>
            <person name="Huang Z."/>
            <person name="Bishop-Lilly K.A."/>
            <person name="Fang X."/>
            <person name="Wynne J.W."/>
            <person name="Xiong Z."/>
            <person name="Baker M.L."/>
            <person name="Zhao W."/>
            <person name="Tachedjian M."/>
            <person name="Zhu Y."/>
            <person name="Zhou P."/>
            <person name="Jiang X."/>
            <person name="Ng J."/>
            <person name="Yang L."/>
            <person name="Wu L."/>
            <person name="Xiao J."/>
            <person name="Feng Y."/>
            <person name="Chen Y."/>
            <person name="Sun X."/>
            <person name="Zhang Y."/>
            <person name="Marsh G.A."/>
            <person name="Crameri G."/>
            <person name="Broder C.C."/>
            <person name="Frey K.G."/>
            <person name="Wang L.F."/>
            <person name="Wang J."/>
        </authorList>
    </citation>
    <scope>NUCLEOTIDE SEQUENCE [LARGE SCALE GENOMIC DNA]</scope>
</reference>
<name>L5LU79_MYODS</name>
<gene>
    <name evidence="2" type="ORF">MDA_GLEAN10022735</name>
</gene>
<evidence type="ECO:0000313" key="2">
    <source>
        <dbReference type="EMBL" id="ELK29622.1"/>
    </source>
</evidence>
<evidence type="ECO:0000256" key="1">
    <source>
        <dbReference type="SAM" id="MobiDB-lite"/>
    </source>
</evidence>
<evidence type="ECO:0000313" key="3">
    <source>
        <dbReference type="Proteomes" id="UP000010556"/>
    </source>
</evidence>
<keyword evidence="3" id="KW-1185">Reference proteome</keyword>
<feature type="compositionally biased region" description="Basic and acidic residues" evidence="1">
    <location>
        <begin position="72"/>
        <end position="83"/>
    </location>
</feature>
<dbReference type="EMBL" id="KB107934">
    <property type="protein sequence ID" value="ELK29622.1"/>
    <property type="molecule type" value="Genomic_DNA"/>
</dbReference>
<sequence length="174" mass="18396">MTTETGPDSEVKKAQEEAPQQPEAAAAAAVTTPVTPAGHGHPEANSEQDKRAGLRPPFPPLNWSTSPKRHARPSDRPGRRRADGYSYNSCTIQGRQDSSGHRGWFCGMLPPTEAATAAGACGRAEDPSTAHGSSGSPPALPTTDSGHSRGLRWQWLSFWGPSQPQLPPCCSSFG</sequence>
<feature type="region of interest" description="Disordered" evidence="1">
    <location>
        <begin position="1"/>
        <end position="101"/>
    </location>
</feature>